<proteinExistence type="predicted"/>
<dbReference type="AlphaFoldDB" id="A0AAE0MYD0"/>
<dbReference type="EMBL" id="JAUEPP010000001">
    <property type="protein sequence ID" value="KAK3356077.1"/>
    <property type="molecule type" value="Genomic_DNA"/>
</dbReference>
<reference evidence="2" key="2">
    <citation type="submission" date="2023-06" db="EMBL/GenBank/DDBJ databases">
        <authorList>
            <consortium name="Lawrence Berkeley National Laboratory"/>
            <person name="Haridas S."/>
            <person name="Hensen N."/>
            <person name="Bonometti L."/>
            <person name="Westerberg I."/>
            <person name="Brannstrom I.O."/>
            <person name="Guillou S."/>
            <person name="Cros-Aarteil S."/>
            <person name="Calhoun S."/>
            <person name="Kuo A."/>
            <person name="Mondo S."/>
            <person name="Pangilinan J."/>
            <person name="Riley R."/>
            <person name="Labutti K."/>
            <person name="Andreopoulos B."/>
            <person name="Lipzen A."/>
            <person name="Chen C."/>
            <person name="Yanf M."/>
            <person name="Daum C."/>
            <person name="Ng V."/>
            <person name="Clum A."/>
            <person name="Steindorff A."/>
            <person name="Ohm R."/>
            <person name="Martin F."/>
            <person name="Silar P."/>
            <person name="Natvig D."/>
            <person name="Lalanne C."/>
            <person name="Gautier V."/>
            <person name="Ament-Velasquez S.L."/>
            <person name="Kruys A."/>
            <person name="Hutchinson M.I."/>
            <person name="Powell A.J."/>
            <person name="Barry K."/>
            <person name="Miller A.N."/>
            <person name="Grigoriev I.V."/>
            <person name="Debuchy R."/>
            <person name="Gladieux P."/>
            <person name="Thoren M.H."/>
            <person name="Johannesson H."/>
        </authorList>
    </citation>
    <scope>NUCLEOTIDE SEQUENCE</scope>
    <source>
        <strain evidence="2">CBS 560.94</strain>
    </source>
</reference>
<feature type="compositionally biased region" description="Basic and acidic residues" evidence="1">
    <location>
        <begin position="101"/>
        <end position="124"/>
    </location>
</feature>
<evidence type="ECO:0000313" key="3">
    <source>
        <dbReference type="Proteomes" id="UP001278500"/>
    </source>
</evidence>
<comment type="caution">
    <text evidence="2">The sequence shown here is derived from an EMBL/GenBank/DDBJ whole genome shotgun (WGS) entry which is preliminary data.</text>
</comment>
<feature type="region of interest" description="Disordered" evidence="1">
    <location>
        <begin position="44"/>
        <end position="64"/>
    </location>
</feature>
<dbReference type="RefSeq" id="XP_062687454.1">
    <property type="nucleotide sequence ID" value="XM_062827657.1"/>
</dbReference>
<gene>
    <name evidence="2" type="ORF">B0H65DRAFT_482540</name>
</gene>
<reference evidence="2" key="1">
    <citation type="journal article" date="2023" name="Mol. Phylogenet. Evol.">
        <title>Genome-scale phylogeny and comparative genomics of the fungal order Sordariales.</title>
        <authorList>
            <person name="Hensen N."/>
            <person name="Bonometti L."/>
            <person name="Westerberg I."/>
            <person name="Brannstrom I.O."/>
            <person name="Guillou S."/>
            <person name="Cros-Aarteil S."/>
            <person name="Calhoun S."/>
            <person name="Haridas S."/>
            <person name="Kuo A."/>
            <person name="Mondo S."/>
            <person name="Pangilinan J."/>
            <person name="Riley R."/>
            <person name="LaButti K."/>
            <person name="Andreopoulos B."/>
            <person name="Lipzen A."/>
            <person name="Chen C."/>
            <person name="Yan M."/>
            <person name="Daum C."/>
            <person name="Ng V."/>
            <person name="Clum A."/>
            <person name="Steindorff A."/>
            <person name="Ohm R.A."/>
            <person name="Martin F."/>
            <person name="Silar P."/>
            <person name="Natvig D.O."/>
            <person name="Lalanne C."/>
            <person name="Gautier V."/>
            <person name="Ament-Velasquez S.L."/>
            <person name="Kruys A."/>
            <person name="Hutchinson M.I."/>
            <person name="Powell A.J."/>
            <person name="Barry K."/>
            <person name="Miller A.N."/>
            <person name="Grigoriev I.V."/>
            <person name="Debuchy R."/>
            <person name="Gladieux P."/>
            <person name="Hiltunen Thoren M."/>
            <person name="Johannesson H."/>
        </authorList>
    </citation>
    <scope>NUCLEOTIDE SEQUENCE</scope>
    <source>
        <strain evidence="2">CBS 560.94</strain>
    </source>
</reference>
<keyword evidence="3" id="KW-1185">Reference proteome</keyword>
<dbReference type="Proteomes" id="UP001278500">
    <property type="component" value="Unassembled WGS sequence"/>
</dbReference>
<feature type="compositionally biased region" description="Acidic residues" evidence="1">
    <location>
        <begin position="54"/>
        <end position="64"/>
    </location>
</feature>
<accession>A0AAE0MYD0</accession>
<organism evidence="2 3">
    <name type="scientific">Neurospora tetraspora</name>
    <dbReference type="NCBI Taxonomy" id="94610"/>
    <lineage>
        <taxon>Eukaryota</taxon>
        <taxon>Fungi</taxon>
        <taxon>Dikarya</taxon>
        <taxon>Ascomycota</taxon>
        <taxon>Pezizomycotina</taxon>
        <taxon>Sordariomycetes</taxon>
        <taxon>Sordariomycetidae</taxon>
        <taxon>Sordariales</taxon>
        <taxon>Sordariaceae</taxon>
        <taxon>Neurospora</taxon>
    </lineage>
</organism>
<sequence length="227" mass="26169">MCFTYRILEPIDSNLHLSLFSPALEKATSKAEVQFPSVYIMQSTPSDTMNSIEDSSDSSSDDEFFDALTGEDLEWLTMEDFQDLSPIEEDWGHQDWVPEDADTHSEQDDTQTDADKTSEENDHPLAGWHSERLAQSDWTDHSFIDKTDHIDTWARHSEYSLARCNWVAFPEDGWPKPTDDSFWGAPDLKLITPEGKVCWLDDPTDYEALPWEKEVAEERNRMLAAIW</sequence>
<name>A0AAE0MYD0_9PEZI</name>
<protein>
    <submittedName>
        <fullName evidence="2">Uncharacterized protein</fullName>
    </submittedName>
</protein>
<feature type="region of interest" description="Disordered" evidence="1">
    <location>
        <begin position="95"/>
        <end position="124"/>
    </location>
</feature>
<evidence type="ECO:0000256" key="1">
    <source>
        <dbReference type="SAM" id="MobiDB-lite"/>
    </source>
</evidence>
<dbReference type="GeneID" id="87864811"/>
<evidence type="ECO:0000313" key="2">
    <source>
        <dbReference type="EMBL" id="KAK3356077.1"/>
    </source>
</evidence>